<gene>
    <name evidence="1" type="ORF">LCGC14_2471650</name>
</gene>
<organism evidence="1">
    <name type="scientific">marine sediment metagenome</name>
    <dbReference type="NCBI Taxonomy" id="412755"/>
    <lineage>
        <taxon>unclassified sequences</taxon>
        <taxon>metagenomes</taxon>
        <taxon>ecological metagenomes</taxon>
    </lineage>
</organism>
<dbReference type="AlphaFoldDB" id="A0A0F9BA57"/>
<name>A0A0F9BA57_9ZZZZ</name>
<protein>
    <submittedName>
        <fullName evidence="1">Uncharacterized protein</fullName>
    </submittedName>
</protein>
<dbReference type="Pfam" id="PF05766">
    <property type="entry name" value="NinG"/>
    <property type="match status" value="1"/>
</dbReference>
<sequence>MALKRTKLDIVFSNLIRERSEWHCERCKKYYPVGHRQGLDCSHFFGRRHRSTRWFPNGAAAHCRGCHQHLGSNPIEFSAWIRTQLGDTAFDELQLRHNRVAKYTRPDLEEMYQHYKAQLKYMERRRKQGETGWLEFVAWD</sequence>
<proteinExistence type="predicted"/>
<dbReference type="InterPro" id="IPR008713">
    <property type="entry name" value="Phage_lambda_NinG"/>
</dbReference>
<dbReference type="EMBL" id="LAZR01038720">
    <property type="protein sequence ID" value="KKL18824.1"/>
    <property type="molecule type" value="Genomic_DNA"/>
</dbReference>
<evidence type="ECO:0000313" key="1">
    <source>
        <dbReference type="EMBL" id="KKL18824.1"/>
    </source>
</evidence>
<reference evidence="1" key="1">
    <citation type="journal article" date="2015" name="Nature">
        <title>Complex archaea that bridge the gap between prokaryotes and eukaryotes.</title>
        <authorList>
            <person name="Spang A."/>
            <person name="Saw J.H."/>
            <person name="Jorgensen S.L."/>
            <person name="Zaremba-Niedzwiedzka K."/>
            <person name="Martijn J."/>
            <person name="Lind A.E."/>
            <person name="van Eijk R."/>
            <person name="Schleper C."/>
            <person name="Guy L."/>
            <person name="Ettema T.J."/>
        </authorList>
    </citation>
    <scope>NUCLEOTIDE SEQUENCE</scope>
</reference>
<accession>A0A0F9BA57</accession>
<comment type="caution">
    <text evidence="1">The sequence shown here is derived from an EMBL/GenBank/DDBJ whole genome shotgun (WGS) entry which is preliminary data.</text>
</comment>